<dbReference type="PANTHER" id="PTHR11820">
    <property type="entry name" value="ACYLPYRUVASE"/>
    <property type="match status" value="1"/>
</dbReference>
<feature type="domain" description="Fumarylacetoacetase-like C-terminal" evidence="2">
    <location>
        <begin position="26"/>
        <end position="210"/>
    </location>
</feature>
<dbReference type="GO" id="GO:0018773">
    <property type="term" value="F:acetylpyruvate hydrolase activity"/>
    <property type="evidence" value="ECO:0007669"/>
    <property type="project" value="TreeGrafter"/>
</dbReference>
<sequence>LVDAEQRLVRVGRKPEMLIEHFGSLVVGMNYADHNKELQHTFFSPEPTIFMKSDPVLKDGKPFFLPDFTDEVHYETELVIKINRLGKNIDERFAARYYDEVTVGIDFTARDRQRDLRSKGLPWELCKAFDNAAAVGRFVPLQEVGGEIGQITFRLDLNGQTVQLGRTADMLFPVDRIVAFVSRFFTLRMGDLIYTGTPSGVGPVAIGDHLEGFIGDKRLLDFYIK</sequence>
<evidence type="ECO:0000256" key="1">
    <source>
        <dbReference type="ARBA" id="ARBA00022723"/>
    </source>
</evidence>
<feature type="non-terminal residue" evidence="3">
    <location>
        <position position="1"/>
    </location>
</feature>
<keyword evidence="1" id="KW-0479">Metal-binding</keyword>
<reference evidence="3 4" key="1">
    <citation type="submission" date="2013-11" db="EMBL/GenBank/DDBJ databases">
        <title>Single cell genomics of uncultured Tannerella BU063 (oral taxon 286).</title>
        <authorList>
            <person name="Beall C.J."/>
            <person name="Campbell A.G."/>
            <person name="Griffen A.L."/>
            <person name="Podar M."/>
            <person name="Leys E.J."/>
        </authorList>
    </citation>
    <scope>NUCLEOTIDE SEQUENCE [LARGE SCALE GENOMIC DNA]</scope>
    <source>
        <strain evidence="3">Cell 1/3</strain>
    </source>
</reference>
<dbReference type="SUPFAM" id="SSF56529">
    <property type="entry name" value="FAH"/>
    <property type="match status" value="1"/>
</dbReference>
<dbReference type="InterPro" id="IPR011234">
    <property type="entry name" value="Fumarylacetoacetase-like_C"/>
</dbReference>
<accession>W2CUG9</accession>
<keyword evidence="3" id="KW-0413">Isomerase</keyword>
<protein>
    <submittedName>
        <fullName evidence="3">2-hydroxyhepta-2,4-diene-1,7-dioate isomerase</fullName>
    </submittedName>
</protein>
<dbReference type="InterPro" id="IPR036663">
    <property type="entry name" value="Fumarylacetoacetase_C_sf"/>
</dbReference>
<proteinExistence type="predicted"/>
<dbReference type="Proteomes" id="UP000034982">
    <property type="component" value="Unassembled WGS sequence"/>
</dbReference>
<dbReference type="PATRIC" id="fig|1411022.3.peg.160"/>
<dbReference type="AlphaFoldDB" id="W2CUG9"/>
<comment type="caution">
    <text evidence="3">The sequence shown here is derived from an EMBL/GenBank/DDBJ whole genome shotgun (WGS) entry which is preliminary data.</text>
</comment>
<evidence type="ECO:0000259" key="2">
    <source>
        <dbReference type="Pfam" id="PF01557"/>
    </source>
</evidence>
<evidence type="ECO:0000313" key="3">
    <source>
        <dbReference type="EMBL" id="ETK10116.1"/>
    </source>
</evidence>
<dbReference type="Gene3D" id="3.90.850.10">
    <property type="entry name" value="Fumarylacetoacetase-like, C-terminal domain"/>
    <property type="match status" value="1"/>
</dbReference>
<evidence type="ECO:0000313" key="4">
    <source>
        <dbReference type="Proteomes" id="UP000034982"/>
    </source>
</evidence>
<dbReference type="GO" id="GO:0046872">
    <property type="term" value="F:metal ion binding"/>
    <property type="evidence" value="ECO:0007669"/>
    <property type="project" value="UniProtKB-KW"/>
</dbReference>
<dbReference type="EMBL" id="AYYE01000615">
    <property type="protein sequence ID" value="ETK10116.1"/>
    <property type="molecule type" value="Genomic_DNA"/>
</dbReference>
<name>W2CUG9_9BACT</name>
<dbReference type="Pfam" id="PF01557">
    <property type="entry name" value="FAA_hydrolase"/>
    <property type="match status" value="1"/>
</dbReference>
<dbReference type="PANTHER" id="PTHR11820:SF7">
    <property type="entry name" value="ACYLPYRUVASE FAHD1, MITOCHONDRIAL"/>
    <property type="match status" value="1"/>
</dbReference>
<dbReference type="GO" id="GO:0016853">
    <property type="term" value="F:isomerase activity"/>
    <property type="evidence" value="ECO:0007669"/>
    <property type="project" value="UniProtKB-KW"/>
</dbReference>
<organism evidence="3 4">
    <name type="scientific">Tannerella sp. oral taxon BU063 isolate Cell 1/3</name>
    <dbReference type="NCBI Taxonomy" id="1411022"/>
    <lineage>
        <taxon>Bacteria</taxon>
        <taxon>Pseudomonadati</taxon>
        <taxon>Bacteroidota</taxon>
        <taxon>Bacteroidia</taxon>
        <taxon>Bacteroidales</taxon>
        <taxon>Tannerellaceae</taxon>
        <taxon>Tannerella</taxon>
    </lineage>
</organism>
<gene>
    <name evidence="3" type="ORF">T230_03185</name>
</gene>